<proteinExistence type="predicted"/>
<dbReference type="Proteomes" id="UP001500742">
    <property type="component" value="Unassembled WGS sequence"/>
</dbReference>
<reference evidence="2" key="1">
    <citation type="journal article" date="2019" name="Int. J. Syst. Evol. Microbiol.">
        <title>The Global Catalogue of Microorganisms (GCM) 10K type strain sequencing project: providing services to taxonomists for standard genome sequencing and annotation.</title>
        <authorList>
            <consortium name="The Broad Institute Genomics Platform"/>
            <consortium name="The Broad Institute Genome Sequencing Center for Infectious Disease"/>
            <person name="Wu L."/>
            <person name="Ma J."/>
        </authorList>
    </citation>
    <scope>NUCLEOTIDE SEQUENCE [LARGE SCALE GENOMIC DNA]</scope>
    <source>
        <strain evidence="2">JCM 16601</strain>
    </source>
</reference>
<dbReference type="EMBL" id="BAAAZC010000031">
    <property type="protein sequence ID" value="GAA3990364.1"/>
    <property type="molecule type" value="Genomic_DNA"/>
</dbReference>
<sequence length="149" mass="17544">MIWSVKDRRFKGNAKYFSPASHFFLPNDNTVQTDGMPDDYLERIYSENESRYTQILKKIRAVDQGFGLDNQDVVWLNYLAGELFWRVPSQRPVINEVTDLQRLNELYVAVIDRKTLKQVKPEQFAEWVKADPSYFQRLRNVIPQPLTGT</sequence>
<evidence type="ECO:0000313" key="2">
    <source>
        <dbReference type="Proteomes" id="UP001500742"/>
    </source>
</evidence>
<name>A0ABP7R044_9SPHI</name>
<organism evidence="1 2">
    <name type="scientific">Mucilaginibacter dorajii</name>
    <dbReference type="NCBI Taxonomy" id="692994"/>
    <lineage>
        <taxon>Bacteria</taxon>
        <taxon>Pseudomonadati</taxon>
        <taxon>Bacteroidota</taxon>
        <taxon>Sphingobacteriia</taxon>
        <taxon>Sphingobacteriales</taxon>
        <taxon>Sphingobacteriaceae</taxon>
        <taxon>Mucilaginibacter</taxon>
    </lineage>
</organism>
<gene>
    <name evidence="1" type="ORF">GCM10022210_49950</name>
</gene>
<protein>
    <submittedName>
        <fullName evidence="1">Uncharacterized protein</fullName>
    </submittedName>
</protein>
<accession>A0ABP7R044</accession>
<keyword evidence="2" id="KW-1185">Reference proteome</keyword>
<evidence type="ECO:0000313" key="1">
    <source>
        <dbReference type="EMBL" id="GAA3990364.1"/>
    </source>
</evidence>
<comment type="caution">
    <text evidence="1">The sequence shown here is derived from an EMBL/GenBank/DDBJ whole genome shotgun (WGS) entry which is preliminary data.</text>
</comment>